<dbReference type="AlphaFoldDB" id="A0AAV2YLC4"/>
<comment type="caution">
    <text evidence="2">The sequence shown here is derived from an EMBL/GenBank/DDBJ whole genome shotgun (WGS) entry which is preliminary data.</text>
</comment>
<feature type="compositionally biased region" description="Low complexity" evidence="1">
    <location>
        <begin position="685"/>
        <end position="697"/>
    </location>
</feature>
<dbReference type="Proteomes" id="UP001146120">
    <property type="component" value="Unassembled WGS sequence"/>
</dbReference>
<proteinExistence type="predicted"/>
<evidence type="ECO:0000313" key="3">
    <source>
        <dbReference type="Proteomes" id="UP001146120"/>
    </source>
</evidence>
<gene>
    <name evidence="2" type="ORF">N0F65_009191</name>
</gene>
<evidence type="ECO:0008006" key="4">
    <source>
        <dbReference type="Google" id="ProtNLM"/>
    </source>
</evidence>
<feature type="compositionally biased region" description="Basic and acidic residues" evidence="1">
    <location>
        <begin position="57"/>
        <end position="68"/>
    </location>
</feature>
<name>A0AAV2YLC4_9STRA</name>
<organism evidence="2 3">
    <name type="scientific">Lagenidium giganteum</name>
    <dbReference type="NCBI Taxonomy" id="4803"/>
    <lineage>
        <taxon>Eukaryota</taxon>
        <taxon>Sar</taxon>
        <taxon>Stramenopiles</taxon>
        <taxon>Oomycota</taxon>
        <taxon>Peronosporomycetes</taxon>
        <taxon>Pythiales</taxon>
        <taxon>Pythiaceae</taxon>
    </lineage>
</organism>
<reference evidence="2" key="1">
    <citation type="submission" date="2022-11" db="EMBL/GenBank/DDBJ databases">
        <authorList>
            <person name="Morgan W.R."/>
            <person name="Tartar A."/>
        </authorList>
    </citation>
    <scope>NUCLEOTIDE SEQUENCE</scope>
    <source>
        <strain evidence="2">ARSEF 373</strain>
    </source>
</reference>
<feature type="region of interest" description="Disordered" evidence="1">
    <location>
        <begin position="685"/>
        <end position="704"/>
    </location>
</feature>
<sequence length="957" mass="108795">MTLPAPSTTDKRPGSALNSKAKRFTVRDGFHLKDRNDDKRAAIDQQILPPGPPPEDLPLKSDDVRTEEPATTGDGDIGRIFDFMHRPVPPLRPYANQSGAVATTITLESVAPPPPNHHRKHRILRAPGTEANDSSLRSAYTPAESKAIASRLEPSSEWLIYRQRGNNQAQRRNEEQMEQLLNELVPRPAPLPSPSPLPSRPPNGARLVKQLTCRERAGQRRDLIPLPSNITPKSAPDVLANVVRTPTTPHHPTSLSAMARTETERALVSSREANTRDVNRLLMSILQPPPVDPSEISTSDLASADTPTSRRPESLGSARPKRARSPGAEHRFSTQRSVLRLQTAQALKGRKLLSRMDELRTLPQVVTQVLHMQRAQRQARIREHGEDIVQRNKHVVQPLHRSGETALFPSLIDQRHERAIRRKQQMDAQQELAVRNAVDRWQRRREEHLAQQQRIYHQSQWLMIIALTRCTRALMDKFINFKRKRDTPCQLTMAKKIQRYWRLRVLLKRSDSLAALALVPPSAKSTFYRMPIVMKAIHLLQKRMRTWLTARRTKQAELAIEVILTSWLEFQDVKFRRLILRFRKRVREFQTMWRSWRAVTEGRIKLLLLLWNKVEKKAKRRGGVQQSLAAAAQAASNHSTNTSHSILVPSLSPAERHHKRLEGVHRHLKNGGAVLTPLTATANGANADKAAAGSPSPKKMKLPSKARESLELQSHIEDELMYAMQEFYVSNHLPHSLHGHVHSTSPSKHSPQRGSIAAVPLKSNSPLALHNLPWKAPAAAPAPVERVPLAIKVMLLRQLLSEKRKMFRILKDKRREEWQETRQAMRRVEFRYNVLDEVAAFQKFRAETSMLLLLRSVTETEMLQLIQLGYQQAQQQTAAALQSVELSAIRPYALMEELDVSSGFSFHDVRRRERGFTLVPSETASIAPIIELIESELETGRLVHIIKHVHNVWWLAP</sequence>
<feature type="compositionally biased region" description="Polar residues" evidence="1">
    <location>
        <begin position="295"/>
        <end position="307"/>
    </location>
</feature>
<reference evidence="2" key="2">
    <citation type="journal article" date="2023" name="Microbiol Resour">
        <title>Decontamination and Annotation of the Draft Genome Sequence of the Oomycete Lagenidium giganteum ARSEF 373.</title>
        <authorList>
            <person name="Morgan W.R."/>
            <person name="Tartar A."/>
        </authorList>
    </citation>
    <scope>NUCLEOTIDE SEQUENCE</scope>
    <source>
        <strain evidence="2">ARSEF 373</strain>
    </source>
</reference>
<feature type="region of interest" description="Disordered" evidence="1">
    <location>
        <begin position="1"/>
        <end position="80"/>
    </location>
</feature>
<evidence type="ECO:0000313" key="2">
    <source>
        <dbReference type="EMBL" id="DAZ95795.1"/>
    </source>
</evidence>
<feature type="region of interest" description="Disordered" evidence="1">
    <location>
        <begin position="286"/>
        <end position="335"/>
    </location>
</feature>
<protein>
    <recommendedName>
        <fullName evidence="4">Sfi1 spindle body domain-containing protein</fullName>
    </recommendedName>
</protein>
<feature type="compositionally biased region" description="Basic and acidic residues" evidence="1">
    <location>
        <begin position="25"/>
        <end position="42"/>
    </location>
</feature>
<keyword evidence="3" id="KW-1185">Reference proteome</keyword>
<evidence type="ECO:0000256" key="1">
    <source>
        <dbReference type="SAM" id="MobiDB-lite"/>
    </source>
</evidence>
<dbReference type="EMBL" id="DAKRPA010000189">
    <property type="protein sequence ID" value="DAZ95795.1"/>
    <property type="molecule type" value="Genomic_DNA"/>
</dbReference>
<accession>A0AAV2YLC4</accession>